<dbReference type="OrthoDB" id="6407068at2759"/>
<dbReference type="Proteomes" id="UP000235965">
    <property type="component" value="Unassembled WGS sequence"/>
</dbReference>
<dbReference type="EMBL" id="NEVH01021258">
    <property type="protein sequence ID" value="PNF19649.1"/>
    <property type="molecule type" value="Genomic_DNA"/>
</dbReference>
<dbReference type="FunCoup" id="A0A2J7PTJ3">
    <property type="interactions" value="892"/>
</dbReference>
<dbReference type="InParanoid" id="A0A2J7PTJ3"/>
<dbReference type="PANTHER" id="PTHR21084:SF1">
    <property type="entry name" value="DENSE INCISORS"/>
    <property type="match status" value="1"/>
</dbReference>
<comment type="caution">
    <text evidence="1">The sequence shown here is derived from an EMBL/GenBank/DDBJ whole genome shotgun (WGS) entry which is preliminary data.</text>
</comment>
<keyword evidence="2" id="KW-1185">Reference proteome</keyword>
<dbReference type="AlphaFoldDB" id="A0A2J7PTJ3"/>
<sequence>MPRKILFRYLHSKQISAVNANKATMITKILQMWNGTLHHNQLTSVPVMDRNSKQPEPDVEGCEADELACQFADSFYSALNHHDVYHQGTQLYEHFWQDCKMQLLLNSEVGYIAEARTGALDVVQLICNTKIEHNIFFSPNVENKGVSGKIDKFGVFRVSAYGILHQQNKCFGEFEQWFQLIRDPSAGKEWKIANTDLHGWTK</sequence>
<accession>A0A2J7PTJ3</accession>
<gene>
    <name evidence="1" type="ORF">B7P43_G17835</name>
</gene>
<reference evidence="1 2" key="1">
    <citation type="submission" date="2017-12" db="EMBL/GenBank/DDBJ databases">
        <title>Hemimetabolous genomes reveal molecular basis of termite eusociality.</title>
        <authorList>
            <person name="Harrison M.C."/>
            <person name="Jongepier E."/>
            <person name="Robertson H.M."/>
            <person name="Arning N."/>
            <person name="Bitard-Feildel T."/>
            <person name="Chao H."/>
            <person name="Childers C.P."/>
            <person name="Dinh H."/>
            <person name="Doddapaneni H."/>
            <person name="Dugan S."/>
            <person name="Gowin J."/>
            <person name="Greiner C."/>
            <person name="Han Y."/>
            <person name="Hu H."/>
            <person name="Hughes D.S.T."/>
            <person name="Huylmans A.-K."/>
            <person name="Kemena C."/>
            <person name="Kremer L.P.M."/>
            <person name="Lee S.L."/>
            <person name="Lopez-Ezquerra A."/>
            <person name="Mallet L."/>
            <person name="Monroy-Kuhn J.M."/>
            <person name="Moser A."/>
            <person name="Murali S.C."/>
            <person name="Muzny D.M."/>
            <person name="Otani S."/>
            <person name="Piulachs M.-D."/>
            <person name="Poelchau M."/>
            <person name="Qu J."/>
            <person name="Schaub F."/>
            <person name="Wada-Katsumata A."/>
            <person name="Worley K.C."/>
            <person name="Xie Q."/>
            <person name="Ylla G."/>
            <person name="Poulsen M."/>
            <person name="Gibbs R.A."/>
            <person name="Schal C."/>
            <person name="Richards S."/>
            <person name="Belles X."/>
            <person name="Korb J."/>
            <person name="Bornberg-Bauer E."/>
        </authorList>
    </citation>
    <scope>NUCLEOTIDE SEQUENCE [LARGE SCALE GENOMIC DNA]</scope>
    <source>
        <tissue evidence="1">Whole body</tissue>
    </source>
</reference>
<evidence type="ECO:0008006" key="3">
    <source>
        <dbReference type="Google" id="ProtNLM"/>
    </source>
</evidence>
<dbReference type="InterPro" id="IPR026698">
    <property type="entry name" value="UPF_C3orf38"/>
</dbReference>
<evidence type="ECO:0000313" key="2">
    <source>
        <dbReference type="Proteomes" id="UP000235965"/>
    </source>
</evidence>
<dbReference type="PANTHER" id="PTHR21084">
    <property type="entry name" value="DENSE INCISORS"/>
    <property type="match status" value="1"/>
</dbReference>
<proteinExistence type="predicted"/>
<organism evidence="1 2">
    <name type="scientific">Cryptotermes secundus</name>
    <dbReference type="NCBI Taxonomy" id="105785"/>
    <lineage>
        <taxon>Eukaryota</taxon>
        <taxon>Metazoa</taxon>
        <taxon>Ecdysozoa</taxon>
        <taxon>Arthropoda</taxon>
        <taxon>Hexapoda</taxon>
        <taxon>Insecta</taxon>
        <taxon>Pterygota</taxon>
        <taxon>Neoptera</taxon>
        <taxon>Polyneoptera</taxon>
        <taxon>Dictyoptera</taxon>
        <taxon>Blattodea</taxon>
        <taxon>Blattoidea</taxon>
        <taxon>Termitoidae</taxon>
        <taxon>Kalotermitidae</taxon>
        <taxon>Cryptotermitinae</taxon>
        <taxon>Cryptotermes</taxon>
    </lineage>
</organism>
<dbReference type="Pfam" id="PF15008">
    <property type="entry name" value="DUF4518"/>
    <property type="match status" value="1"/>
</dbReference>
<evidence type="ECO:0000313" key="1">
    <source>
        <dbReference type="EMBL" id="PNF19649.1"/>
    </source>
</evidence>
<dbReference type="STRING" id="105785.A0A2J7PTJ3"/>
<name>A0A2J7PTJ3_9NEOP</name>
<protein>
    <recommendedName>
        <fullName evidence="3">NTF2 domain-containing protein</fullName>
    </recommendedName>
</protein>